<dbReference type="InterPro" id="IPR010982">
    <property type="entry name" value="Lambda_DNA-bd_dom_sf"/>
</dbReference>
<dbReference type="Gene3D" id="1.10.260.40">
    <property type="entry name" value="lambda repressor-like DNA-binding domains"/>
    <property type="match status" value="1"/>
</dbReference>
<organism evidence="4 5">
    <name type="scientific">Pseudobutyrivibrio ruminis</name>
    <dbReference type="NCBI Taxonomy" id="46206"/>
    <lineage>
        <taxon>Bacteria</taxon>
        <taxon>Bacillati</taxon>
        <taxon>Bacillota</taxon>
        <taxon>Clostridia</taxon>
        <taxon>Lachnospirales</taxon>
        <taxon>Lachnospiraceae</taxon>
        <taxon>Pseudobutyrivibrio</taxon>
    </lineage>
</organism>
<evidence type="ECO:0000259" key="3">
    <source>
        <dbReference type="PROSITE" id="PS50943"/>
    </source>
</evidence>
<dbReference type="AlphaFoldDB" id="A0A2G3EBM4"/>
<keyword evidence="2" id="KW-1133">Transmembrane helix</keyword>
<dbReference type="PROSITE" id="PS50943">
    <property type="entry name" value="HTH_CROC1"/>
    <property type="match status" value="1"/>
</dbReference>
<dbReference type="Pfam" id="PF01381">
    <property type="entry name" value="HTH_3"/>
    <property type="match status" value="1"/>
</dbReference>
<keyword evidence="1" id="KW-0238">DNA-binding</keyword>
<gene>
    <name evidence="4" type="ORF">CSX00_04560</name>
</gene>
<sequence>MDAYDFGKFVYECRKEQGLSQTELGEKVSVTGKAVSRWERGVGYPDITLLEPLSVALGVTIMELMKSSKGDNSMTSEEEINMLNETIAYLKRQKKIAKLKCILLCVLVLLTMAMGDFLACRYVDNMWLRGGFVFLLTWTAWASGFLMRSYLFF</sequence>
<dbReference type="EMBL" id="PDYH01000014">
    <property type="protein sequence ID" value="PHU40644.1"/>
    <property type="molecule type" value="Genomic_DNA"/>
</dbReference>
<feature type="domain" description="HTH cro/C1-type" evidence="3">
    <location>
        <begin position="10"/>
        <end position="64"/>
    </location>
</feature>
<reference evidence="4" key="1">
    <citation type="submission" date="2017-10" db="EMBL/GenBank/DDBJ databases">
        <title>Resolving the taxonomy of Roseburia spp., Eubacterium rectale and Agathobacter spp. through phylogenomic analysis.</title>
        <authorList>
            <person name="Sheridan P.O."/>
            <person name="Walker A.W."/>
            <person name="Duncan S.H."/>
            <person name="Scott K.P."/>
            <person name="Toole P.W.O."/>
            <person name="Luis P."/>
            <person name="Flint H.J."/>
        </authorList>
    </citation>
    <scope>NUCLEOTIDE SEQUENCE [LARGE SCALE GENOMIC DNA]</scope>
    <source>
        <strain evidence="4">JK10</strain>
    </source>
</reference>
<dbReference type="Proteomes" id="UP000224317">
    <property type="component" value="Unassembled WGS sequence"/>
</dbReference>
<evidence type="ECO:0000256" key="1">
    <source>
        <dbReference type="ARBA" id="ARBA00023125"/>
    </source>
</evidence>
<proteinExistence type="predicted"/>
<dbReference type="SUPFAM" id="SSF47413">
    <property type="entry name" value="lambda repressor-like DNA-binding domains"/>
    <property type="match status" value="1"/>
</dbReference>
<protein>
    <recommendedName>
        <fullName evidence="3">HTH cro/C1-type domain-containing protein</fullName>
    </recommendedName>
</protein>
<keyword evidence="2" id="KW-0472">Membrane</keyword>
<dbReference type="SMART" id="SM00530">
    <property type="entry name" value="HTH_XRE"/>
    <property type="match status" value="1"/>
</dbReference>
<dbReference type="RefSeq" id="WP_099412980.1">
    <property type="nucleotide sequence ID" value="NZ_PDYH01000014.1"/>
</dbReference>
<dbReference type="PANTHER" id="PTHR46558">
    <property type="entry name" value="TRACRIPTIONAL REGULATORY PROTEIN-RELATED-RELATED"/>
    <property type="match status" value="1"/>
</dbReference>
<evidence type="ECO:0000256" key="2">
    <source>
        <dbReference type="SAM" id="Phobius"/>
    </source>
</evidence>
<accession>A0A2G3EBM4</accession>
<keyword evidence="2" id="KW-0812">Transmembrane</keyword>
<comment type="caution">
    <text evidence="4">The sequence shown here is derived from an EMBL/GenBank/DDBJ whole genome shotgun (WGS) entry which is preliminary data.</text>
</comment>
<feature type="transmembrane region" description="Helical" evidence="2">
    <location>
        <begin position="131"/>
        <end position="151"/>
    </location>
</feature>
<feature type="transmembrane region" description="Helical" evidence="2">
    <location>
        <begin position="101"/>
        <end position="119"/>
    </location>
</feature>
<dbReference type="InterPro" id="IPR001387">
    <property type="entry name" value="Cro/C1-type_HTH"/>
</dbReference>
<dbReference type="CDD" id="cd00093">
    <property type="entry name" value="HTH_XRE"/>
    <property type="match status" value="1"/>
</dbReference>
<dbReference type="PANTHER" id="PTHR46558:SF11">
    <property type="entry name" value="HTH-TYPE TRANSCRIPTIONAL REGULATOR XRE"/>
    <property type="match status" value="1"/>
</dbReference>
<keyword evidence="5" id="KW-1185">Reference proteome</keyword>
<evidence type="ECO:0000313" key="4">
    <source>
        <dbReference type="EMBL" id="PHU40644.1"/>
    </source>
</evidence>
<dbReference type="GO" id="GO:0003677">
    <property type="term" value="F:DNA binding"/>
    <property type="evidence" value="ECO:0007669"/>
    <property type="project" value="UniProtKB-KW"/>
</dbReference>
<evidence type="ECO:0000313" key="5">
    <source>
        <dbReference type="Proteomes" id="UP000224317"/>
    </source>
</evidence>
<name>A0A2G3EBM4_9FIRM</name>